<keyword evidence="2" id="KW-1185">Reference proteome</keyword>
<evidence type="ECO:0000313" key="1">
    <source>
        <dbReference type="EMBL" id="EFX73900.1"/>
    </source>
</evidence>
<accession>E9H341</accession>
<organism evidence="1 2">
    <name type="scientific">Daphnia pulex</name>
    <name type="common">Water flea</name>
    <dbReference type="NCBI Taxonomy" id="6669"/>
    <lineage>
        <taxon>Eukaryota</taxon>
        <taxon>Metazoa</taxon>
        <taxon>Ecdysozoa</taxon>
        <taxon>Arthropoda</taxon>
        <taxon>Crustacea</taxon>
        <taxon>Branchiopoda</taxon>
        <taxon>Diplostraca</taxon>
        <taxon>Cladocera</taxon>
        <taxon>Anomopoda</taxon>
        <taxon>Daphniidae</taxon>
        <taxon>Daphnia</taxon>
    </lineage>
</organism>
<gene>
    <name evidence="1" type="ORF">DAPPUDRAFT_324904</name>
</gene>
<dbReference type="EMBL" id="GL732587">
    <property type="protein sequence ID" value="EFX73900.1"/>
    <property type="molecule type" value="Genomic_DNA"/>
</dbReference>
<reference evidence="1 2" key="1">
    <citation type="journal article" date="2011" name="Science">
        <title>The ecoresponsive genome of Daphnia pulex.</title>
        <authorList>
            <person name="Colbourne J.K."/>
            <person name="Pfrender M.E."/>
            <person name="Gilbert D."/>
            <person name="Thomas W.K."/>
            <person name="Tucker A."/>
            <person name="Oakley T.H."/>
            <person name="Tokishita S."/>
            <person name="Aerts A."/>
            <person name="Arnold G.J."/>
            <person name="Basu M.K."/>
            <person name="Bauer D.J."/>
            <person name="Caceres C.E."/>
            <person name="Carmel L."/>
            <person name="Casola C."/>
            <person name="Choi J.H."/>
            <person name="Detter J.C."/>
            <person name="Dong Q."/>
            <person name="Dusheyko S."/>
            <person name="Eads B.D."/>
            <person name="Frohlich T."/>
            <person name="Geiler-Samerotte K.A."/>
            <person name="Gerlach D."/>
            <person name="Hatcher P."/>
            <person name="Jogdeo S."/>
            <person name="Krijgsveld J."/>
            <person name="Kriventseva E.V."/>
            <person name="Kultz D."/>
            <person name="Laforsch C."/>
            <person name="Lindquist E."/>
            <person name="Lopez J."/>
            <person name="Manak J.R."/>
            <person name="Muller J."/>
            <person name="Pangilinan J."/>
            <person name="Patwardhan R.P."/>
            <person name="Pitluck S."/>
            <person name="Pritham E.J."/>
            <person name="Rechtsteiner A."/>
            <person name="Rho M."/>
            <person name="Rogozin I.B."/>
            <person name="Sakarya O."/>
            <person name="Salamov A."/>
            <person name="Schaack S."/>
            <person name="Shapiro H."/>
            <person name="Shiga Y."/>
            <person name="Skalitzky C."/>
            <person name="Smith Z."/>
            <person name="Souvorov A."/>
            <person name="Sung W."/>
            <person name="Tang Z."/>
            <person name="Tsuchiya D."/>
            <person name="Tu H."/>
            <person name="Vos H."/>
            <person name="Wang M."/>
            <person name="Wolf Y.I."/>
            <person name="Yamagata H."/>
            <person name="Yamada T."/>
            <person name="Ye Y."/>
            <person name="Shaw J.R."/>
            <person name="Andrews J."/>
            <person name="Crease T.J."/>
            <person name="Tang H."/>
            <person name="Lucas S.M."/>
            <person name="Robertson H.M."/>
            <person name="Bork P."/>
            <person name="Koonin E.V."/>
            <person name="Zdobnov E.M."/>
            <person name="Grigoriev I.V."/>
            <person name="Lynch M."/>
            <person name="Boore J.L."/>
        </authorList>
    </citation>
    <scope>NUCLEOTIDE SEQUENCE [LARGE SCALE GENOMIC DNA]</scope>
</reference>
<protein>
    <submittedName>
        <fullName evidence="1">Uncharacterized protein</fullName>
    </submittedName>
</protein>
<dbReference type="Proteomes" id="UP000000305">
    <property type="component" value="Unassembled WGS sequence"/>
</dbReference>
<name>E9H341_DAPPU</name>
<evidence type="ECO:0000313" key="2">
    <source>
        <dbReference type="Proteomes" id="UP000000305"/>
    </source>
</evidence>
<proteinExistence type="predicted"/>
<dbReference type="InParanoid" id="E9H341"/>
<dbReference type="AlphaFoldDB" id="E9H341"/>
<dbReference type="KEGG" id="dpx:DAPPUDRAFT_324904"/>
<sequence length="148" mass="16546">MLMNKSISLETVDLFARLREQRNKESSIMAESLVPPVKQPKLSFLRKIGILKPPATMKKPSRWARAKAAICNSSSLFAKTLSLFQRKRRTSSRIHDISDNNAPEDLIEVKNQDIVLPTYGNGSTASGLQNCCGEKSAFQFLQFGNAQF</sequence>
<dbReference type="HOGENOM" id="CLU_1760647_0_0_1"/>